<keyword evidence="4" id="KW-1185">Reference proteome</keyword>
<dbReference type="RefSeq" id="WP_111982464.1">
    <property type="nucleotide sequence ID" value="NZ_NFZS01000001.1"/>
</dbReference>
<dbReference type="AlphaFoldDB" id="A0A328P9V3"/>
<name>A0A328P9V3_9GAMM</name>
<organism evidence="3 4">
    <name type="scientific">Dyella jiangningensis</name>
    <dbReference type="NCBI Taxonomy" id="1379159"/>
    <lineage>
        <taxon>Bacteria</taxon>
        <taxon>Pseudomonadati</taxon>
        <taxon>Pseudomonadota</taxon>
        <taxon>Gammaproteobacteria</taxon>
        <taxon>Lysobacterales</taxon>
        <taxon>Rhodanobacteraceae</taxon>
        <taxon>Dyella</taxon>
    </lineage>
</organism>
<evidence type="ECO:0000313" key="4">
    <source>
        <dbReference type="Proteomes" id="UP000248926"/>
    </source>
</evidence>
<dbReference type="OrthoDB" id="5955910at2"/>
<evidence type="ECO:0000313" key="3">
    <source>
        <dbReference type="EMBL" id="RAO78023.1"/>
    </source>
</evidence>
<reference evidence="3 4" key="1">
    <citation type="journal article" date="2018" name="Genet. Mol. Biol.">
        <title>The genome sequence of Dyella jiangningensis FCAV SCS01 from a lignocellulose-decomposing microbial consortium metagenome reveals potential for biotechnological applications.</title>
        <authorList>
            <person name="Desiderato J.G."/>
            <person name="Alvarenga D.O."/>
            <person name="Constancio M.T.L."/>
            <person name="Alves L.M.C."/>
            <person name="Varani A.M."/>
        </authorList>
    </citation>
    <scope>NUCLEOTIDE SEQUENCE [LARGE SCALE GENOMIC DNA]</scope>
    <source>
        <strain evidence="3 4">FCAV SCS01</strain>
    </source>
</reference>
<proteinExistence type="predicted"/>
<protein>
    <submittedName>
        <fullName evidence="3">Uncharacterized protein</fullName>
    </submittedName>
</protein>
<dbReference type="EMBL" id="NFZS01000001">
    <property type="protein sequence ID" value="RAO78023.1"/>
    <property type="molecule type" value="Genomic_DNA"/>
</dbReference>
<feature type="transmembrane region" description="Helical" evidence="2">
    <location>
        <begin position="32"/>
        <end position="50"/>
    </location>
</feature>
<feature type="compositionally biased region" description="Basic and acidic residues" evidence="1">
    <location>
        <begin position="1"/>
        <end position="28"/>
    </location>
</feature>
<gene>
    <name evidence="3" type="ORF">CA260_09400</name>
</gene>
<dbReference type="Proteomes" id="UP000248926">
    <property type="component" value="Unassembled WGS sequence"/>
</dbReference>
<accession>A0A328P9V3</accession>
<feature type="region of interest" description="Disordered" evidence="1">
    <location>
        <begin position="102"/>
        <end position="139"/>
    </location>
</feature>
<keyword evidence="2" id="KW-0472">Membrane</keyword>
<sequence>MGDLKKSDDTRTPRRPDAQFRPLRDQPQKKSHAVPLLMLGGAALVGLTALGRGHDVQRNRYDSLEECVHDYSTGQCELDNPVGSSGSGGGGLRYYGPWYRSDRGGGASDPGPGRSGPRLVEFGTRGGFGSSSRVFARAS</sequence>
<comment type="caution">
    <text evidence="3">The sequence shown here is derived from an EMBL/GenBank/DDBJ whole genome shotgun (WGS) entry which is preliminary data.</text>
</comment>
<evidence type="ECO:0000256" key="1">
    <source>
        <dbReference type="SAM" id="MobiDB-lite"/>
    </source>
</evidence>
<keyword evidence="2" id="KW-1133">Transmembrane helix</keyword>
<evidence type="ECO:0000256" key="2">
    <source>
        <dbReference type="SAM" id="Phobius"/>
    </source>
</evidence>
<feature type="compositionally biased region" description="Low complexity" evidence="1">
    <location>
        <begin position="130"/>
        <end position="139"/>
    </location>
</feature>
<keyword evidence="2" id="KW-0812">Transmembrane</keyword>
<feature type="region of interest" description="Disordered" evidence="1">
    <location>
        <begin position="1"/>
        <end position="31"/>
    </location>
</feature>